<evidence type="ECO:0000256" key="6">
    <source>
        <dbReference type="ARBA" id="ARBA00022697"/>
    </source>
</evidence>
<evidence type="ECO:0000256" key="4">
    <source>
        <dbReference type="ARBA" id="ARBA00013028"/>
    </source>
</evidence>
<feature type="domain" description="Tryptophan synthase beta chain-like PALP" evidence="9">
    <location>
        <begin position="249"/>
        <end position="546"/>
    </location>
</feature>
<feature type="modified residue" description="N6-(pyridoxal phosphate)lysine" evidence="8">
    <location>
        <position position="259"/>
    </location>
</feature>
<dbReference type="InterPro" id="IPR001926">
    <property type="entry name" value="TrpB-like_PALP"/>
</dbReference>
<dbReference type="GO" id="GO:0030170">
    <property type="term" value="F:pyridoxal phosphate binding"/>
    <property type="evidence" value="ECO:0007669"/>
    <property type="project" value="InterPro"/>
</dbReference>
<comment type="cofactor">
    <cofactor evidence="1 8">
        <name>pyridoxal 5'-phosphate</name>
        <dbReference type="ChEBI" id="CHEBI:597326"/>
    </cofactor>
</comment>
<evidence type="ECO:0000259" key="9">
    <source>
        <dbReference type="Pfam" id="PF00291"/>
    </source>
</evidence>
<dbReference type="PROSITE" id="PS00165">
    <property type="entry name" value="DEHYDRATASE_SER_THR"/>
    <property type="match status" value="1"/>
</dbReference>
<evidence type="ECO:0000313" key="11">
    <source>
        <dbReference type="EMBL" id="AGT02682.1"/>
    </source>
</evidence>
<keyword evidence="7 8" id="KW-0663">Pyridoxal phosphate</keyword>
<dbReference type="GO" id="GO:0009088">
    <property type="term" value="P:threonine biosynthetic process"/>
    <property type="evidence" value="ECO:0007669"/>
    <property type="project" value="UniProtKB-UniPathway"/>
</dbReference>
<dbReference type="GO" id="GO:0005737">
    <property type="term" value="C:cytoplasm"/>
    <property type="evidence" value="ECO:0007669"/>
    <property type="project" value="TreeGrafter"/>
</dbReference>
<keyword evidence="5" id="KW-0028">Amino-acid biosynthesis</keyword>
<dbReference type="EMBL" id="KC545152">
    <property type="protein sequence ID" value="AGT02682.1"/>
    <property type="molecule type" value="Genomic_DNA"/>
</dbReference>
<keyword evidence="6" id="KW-0791">Threonine biosynthesis</keyword>
<dbReference type="InterPro" id="IPR000634">
    <property type="entry name" value="Ser/Thr_deHydtase_PyrdxlP-BS"/>
</dbReference>
<dbReference type="Pfam" id="PF14821">
    <property type="entry name" value="Thr_synth_N"/>
    <property type="match status" value="1"/>
</dbReference>
<dbReference type="InterPro" id="IPR036052">
    <property type="entry name" value="TrpB-like_PALP_sf"/>
</dbReference>
<organism evidence="11">
    <name type="scientific">Crithidia acanthocephali</name>
    <dbReference type="NCBI Taxonomy" id="59798"/>
    <lineage>
        <taxon>Eukaryota</taxon>
        <taxon>Discoba</taxon>
        <taxon>Euglenozoa</taxon>
        <taxon>Kinetoplastea</taxon>
        <taxon>Metakinetoplastina</taxon>
        <taxon>Trypanosomatida</taxon>
        <taxon>Trypanosomatidae</taxon>
        <taxon>Leishmaniinae</taxon>
        <taxon>Crithidia</taxon>
    </lineage>
</organism>
<evidence type="ECO:0000259" key="10">
    <source>
        <dbReference type="Pfam" id="PF14821"/>
    </source>
</evidence>
<dbReference type="PANTHER" id="PTHR43515:SF1">
    <property type="entry name" value="THREONINE SYNTHASE-LIKE 1"/>
    <property type="match status" value="1"/>
</dbReference>
<dbReference type="InterPro" id="IPR029144">
    <property type="entry name" value="Thr_synth_N"/>
</dbReference>
<dbReference type="SUPFAM" id="SSF53686">
    <property type="entry name" value="Tryptophan synthase beta subunit-like PLP-dependent enzymes"/>
    <property type="match status" value="1"/>
</dbReference>
<evidence type="ECO:0000256" key="5">
    <source>
        <dbReference type="ARBA" id="ARBA00022605"/>
    </source>
</evidence>
<dbReference type="GO" id="GO:0004795">
    <property type="term" value="F:threonine synthase activity"/>
    <property type="evidence" value="ECO:0007669"/>
    <property type="project" value="UniProtKB-EC"/>
</dbReference>
<comment type="similarity">
    <text evidence="3">Belongs to the threonine synthase family.</text>
</comment>
<evidence type="ECO:0000256" key="2">
    <source>
        <dbReference type="ARBA" id="ARBA00004979"/>
    </source>
</evidence>
<dbReference type="PANTHER" id="PTHR43515">
    <property type="entry name" value="THREONINE SYNTHASE-LIKE 1"/>
    <property type="match status" value="1"/>
</dbReference>
<evidence type="ECO:0000256" key="3">
    <source>
        <dbReference type="ARBA" id="ARBA00005517"/>
    </source>
</evidence>
<feature type="domain" description="Threonine synthase N-terminal" evidence="10">
    <location>
        <begin position="105"/>
        <end position="185"/>
    </location>
</feature>
<evidence type="ECO:0000256" key="1">
    <source>
        <dbReference type="ARBA" id="ARBA00001933"/>
    </source>
</evidence>
<proteinExistence type="inferred from homology"/>
<name>U5KLA2_9TRYP</name>
<accession>U5KLA2</accession>
<dbReference type="NCBIfam" id="TIGR00260">
    <property type="entry name" value="thrC"/>
    <property type="match status" value="1"/>
</dbReference>
<dbReference type="AlphaFoldDB" id="U5KLA2"/>
<dbReference type="EC" id="4.2.3.1" evidence="4"/>
<keyword evidence="11" id="KW-0456">Lyase</keyword>
<dbReference type="Gene3D" id="3.40.50.1100">
    <property type="match status" value="2"/>
</dbReference>
<dbReference type="InterPro" id="IPR037158">
    <property type="entry name" value="Thr_synth_N_sf"/>
</dbReference>
<dbReference type="Pfam" id="PF00291">
    <property type="entry name" value="PALP"/>
    <property type="match status" value="1"/>
</dbReference>
<dbReference type="InterPro" id="IPR004450">
    <property type="entry name" value="Thr_synthase-like"/>
</dbReference>
<dbReference type="Gene3D" id="3.90.1380.10">
    <property type="entry name" value="Threonine synthase, N-terminal domain"/>
    <property type="match status" value="1"/>
</dbReference>
<evidence type="ECO:0000256" key="7">
    <source>
        <dbReference type="ARBA" id="ARBA00022898"/>
    </source>
</evidence>
<dbReference type="FunFam" id="3.90.1380.10:FF:000005">
    <property type="entry name" value="Putative threonine synthase"/>
    <property type="match status" value="1"/>
</dbReference>
<comment type="pathway">
    <text evidence="2">Amino-acid biosynthesis; L-threonine biosynthesis; L-threonine from L-aspartate: step 5/5.</text>
</comment>
<protein>
    <recommendedName>
        <fullName evidence="4">threonine synthase</fullName>
        <ecNumber evidence="4">4.2.3.1</ecNumber>
    </recommendedName>
</protein>
<dbReference type="UniPathway" id="UPA00050">
    <property type="reaction ID" value="UER00065"/>
</dbReference>
<sequence>MYALAITGSGSEQLKAEVQAALVDKARLFASAASADATRPVFTLCLDAADTAAMKPLHQLYHYRFIWTETSTIEELLAALRPLLELHARGHAGSDTQPHAVAGAFTSTRGAAEQSNFLSVVRDGLASDGGLYILKEIPTMPDSQLYFFCKQKNLAYVEAAEMILEQLVDASITPAVLYPLVLQAYDASRWSGKSDICPVTPLLMGGRSQAAHGADAHNAAVRDEAASRLSRSASFNAPERWAANVSVMELFHGPTAAFKDFALQLFPRYFATATATQEKEKYVILAATSGDTGVAAISGFVNAGAHSQVMVLYPSHGVSPVQQTQMLSFDDGTQVRAYAVHSDFDFCQNTVKKIFSNAALKASLAAQQPTVRLSSANSINWGRLIPQVVYYFWAYRHHVQHPPAGWAFGDPIDVVVPCGNFGNILSGYVAKLMGLPVRKFIVASNCNDVLYDFVMTGTYDVRQRTLAVTASPSIDILKASNVERFLYLLSHGDTAVVARLMSDLDTNGVFTLPEEMRAAMQATFTAGRCTEEDCAATIKAVYELSHGSRLLDPHTAVAVYVAQQFREAELLERDLTKPTANDADGDVPPLVIASTAHWAKFPAPVLHSLRGEGAQLGTPAPTVAAAIAEVRALYAEIAKGGTQQPHPALLHALDVAEKAVNSVRAIDASVSDIQKELESFAAQ</sequence>
<evidence type="ECO:0000256" key="8">
    <source>
        <dbReference type="PIRSR" id="PIRSR604450-51"/>
    </source>
</evidence>
<reference evidence="11" key="1">
    <citation type="submission" date="2013-01" db="EMBL/GenBank/DDBJ databases">
        <title>Genomic Cooperation Between Trypanosomatids and Their Bacterial Endosymbionts in the Synthesis of Essential Amino Acids Heavily Influenced by Multiple Lateral Gene Transfer Events.</title>
        <authorList>
            <person name="Alves J.M.P."/>
            <person name="Klein C."/>
            <person name="Maia da Silva F."/>
            <person name="Costa Martins A.G."/>
            <person name="Serrano M.G."/>
            <person name="Buck G.A."/>
            <person name="Vasconcelos A.T.R."/>
            <person name="France-Sagot M."/>
            <person name="Teixeira M.M.G."/>
            <person name="Motta M.C.M."/>
            <person name="Camargo E.P."/>
        </authorList>
    </citation>
    <scope>NUCLEOTIDE SEQUENCE</scope>
</reference>